<dbReference type="AlphaFoldDB" id="A0AAV1PQB0"/>
<dbReference type="PANTHER" id="PTHR10182:SF18">
    <property type="entry name" value="CAB39 PROTEIN"/>
    <property type="match status" value="1"/>
</dbReference>
<dbReference type="EMBL" id="CAWUFR010000250">
    <property type="protein sequence ID" value="CAK6974152.1"/>
    <property type="molecule type" value="Genomic_DNA"/>
</dbReference>
<dbReference type="GO" id="GO:0043539">
    <property type="term" value="F:protein serine/threonine kinase activator activity"/>
    <property type="evidence" value="ECO:0007669"/>
    <property type="project" value="TreeGrafter"/>
</dbReference>
<dbReference type="Gene3D" id="1.25.10.10">
    <property type="entry name" value="Leucine-rich Repeat Variant"/>
    <property type="match status" value="2"/>
</dbReference>
<accession>A0AAV1PQB0</accession>
<comment type="function">
    <text evidence="3">Component of a complex that binds and activates STK11/LKB1. In the complex, required to stabilize the interaction between CAB39/MO25 (CAB39/MO25alpha or CAB39L/MO25beta) and STK11/LKB1.</text>
</comment>
<dbReference type="GO" id="GO:0035556">
    <property type="term" value="P:intracellular signal transduction"/>
    <property type="evidence" value="ECO:0007669"/>
    <property type="project" value="TreeGrafter"/>
</dbReference>
<dbReference type="SUPFAM" id="SSF48371">
    <property type="entry name" value="ARM repeat"/>
    <property type="match status" value="2"/>
</dbReference>
<evidence type="ECO:0000313" key="4">
    <source>
        <dbReference type="EMBL" id="CAK6974152.1"/>
    </source>
</evidence>
<name>A0AAV1PQB0_SCOSC</name>
<dbReference type="InterPro" id="IPR016024">
    <property type="entry name" value="ARM-type_fold"/>
</dbReference>
<organism evidence="4 5">
    <name type="scientific">Scomber scombrus</name>
    <name type="common">Atlantic mackerel</name>
    <name type="synonym">Scomber vernalis</name>
    <dbReference type="NCBI Taxonomy" id="13677"/>
    <lineage>
        <taxon>Eukaryota</taxon>
        <taxon>Metazoa</taxon>
        <taxon>Chordata</taxon>
        <taxon>Craniata</taxon>
        <taxon>Vertebrata</taxon>
        <taxon>Euteleostomi</taxon>
        <taxon>Actinopterygii</taxon>
        <taxon>Neopterygii</taxon>
        <taxon>Teleostei</taxon>
        <taxon>Neoteleostei</taxon>
        <taxon>Acanthomorphata</taxon>
        <taxon>Pelagiaria</taxon>
        <taxon>Scombriformes</taxon>
        <taxon>Scombridae</taxon>
        <taxon>Scomber</taxon>
    </lineage>
</organism>
<evidence type="ECO:0000256" key="2">
    <source>
        <dbReference type="ARBA" id="ARBA00011749"/>
    </source>
</evidence>
<evidence type="ECO:0000313" key="5">
    <source>
        <dbReference type="Proteomes" id="UP001314229"/>
    </source>
</evidence>
<dbReference type="InterPro" id="IPR011989">
    <property type="entry name" value="ARM-like"/>
</dbReference>
<gene>
    <name evidence="4" type="ORF">FSCOSCO3_A027506</name>
</gene>
<comment type="subunit">
    <text evidence="2">Component of a trimeric complex composed of STK11/LKB1, STRAD (STRADA or STRADB) and CAB39/MO25 (CAB39/MO25alpha or CAB39L/MO25beta): the complex tethers STK11/LKB1 in the cytoplasm and stimulates its catalytic activity.</text>
</comment>
<reference evidence="4 5" key="1">
    <citation type="submission" date="2024-01" db="EMBL/GenBank/DDBJ databases">
        <authorList>
            <person name="Alioto T."/>
            <person name="Alioto T."/>
            <person name="Gomez Garrido J."/>
        </authorList>
    </citation>
    <scope>NUCLEOTIDE SEQUENCE [LARGE SCALE GENOMIC DNA]</scope>
</reference>
<comment type="similarity">
    <text evidence="1">Belongs to the Mo25 family.</text>
</comment>
<dbReference type="InterPro" id="IPR013878">
    <property type="entry name" value="Mo25"/>
</dbReference>
<comment type="caution">
    <text evidence="4">The sequence shown here is derived from an EMBL/GenBank/DDBJ whole genome shotgun (WGS) entry which is preliminary data.</text>
</comment>
<evidence type="ECO:0000256" key="3">
    <source>
        <dbReference type="ARBA" id="ARBA00025206"/>
    </source>
</evidence>
<dbReference type="Proteomes" id="UP001314229">
    <property type="component" value="Unassembled WGS sequence"/>
</dbReference>
<keyword evidence="5" id="KW-1185">Reference proteome</keyword>
<sequence length="371" mass="43092">MPFPFGKSQKNPAEIVRSLKENVAYMEKLDAGDSKKCEKVAEEVSKNLATLKEVLCGTGDKEPQTEAVAQLAQELYNTNLLIALIANLQRIDFEGKKDVVHLFSNIVRRQIGTRTPTVEYISTHPQILFMLLKGYESAEVALNCGMMLRECLRHEPLARTLLFSEELYCFFRYVELSTFDIASDAFASFKDLLTRHKIMCADFLENNYDRVSLQVCFTTFKRKHVHSVSNILLKMCYQVFTEYEKLLHSDNYVTKRQSLKLLGELLLDRHNFTVMTKYISRAENLKLMMNLLRDNSRNIQFEAFHVFKVFVANPNKTQPVLDILLKNQTKLVEFLSHFQTDRSEDEQFCDEKNYLIKQIRDLKRPVAPEEA</sequence>
<dbReference type="PANTHER" id="PTHR10182">
    <property type="entry name" value="CALCIUM-BINDING PROTEIN 39-RELATED"/>
    <property type="match status" value="1"/>
</dbReference>
<proteinExistence type="inferred from homology"/>
<dbReference type="Pfam" id="PF08569">
    <property type="entry name" value="Mo25"/>
    <property type="match status" value="2"/>
</dbReference>
<evidence type="ECO:0000256" key="1">
    <source>
        <dbReference type="ARBA" id="ARBA00011012"/>
    </source>
</evidence>
<protein>
    <submittedName>
        <fullName evidence="4">Calcium binding protein 39, like 1</fullName>
    </submittedName>
</protein>